<protein>
    <submittedName>
        <fullName evidence="1">DUF5335 family protein</fullName>
    </submittedName>
</protein>
<dbReference type="Proteomes" id="UP001300692">
    <property type="component" value="Unassembled WGS sequence"/>
</dbReference>
<accession>A0ABT3CRZ5</accession>
<gene>
    <name evidence="1" type="ORF">N7U62_06385</name>
</gene>
<dbReference type="EMBL" id="JAOYOD010000001">
    <property type="protein sequence ID" value="MCV9386284.1"/>
    <property type="molecule type" value="Genomic_DNA"/>
</dbReference>
<proteinExistence type="predicted"/>
<comment type="caution">
    <text evidence="1">The sequence shown here is derived from an EMBL/GenBank/DDBJ whole genome shotgun (WGS) entry which is preliminary data.</text>
</comment>
<dbReference type="RefSeq" id="WP_264137069.1">
    <property type="nucleotide sequence ID" value="NZ_JAOYOD010000001.1"/>
</dbReference>
<evidence type="ECO:0000313" key="1">
    <source>
        <dbReference type="EMBL" id="MCV9386284.1"/>
    </source>
</evidence>
<keyword evidence="2" id="KW-1185">Reference proteome</keyword>
<organism evidence="1 2">
    <name type="scientific">Reichenbachiella ulvae</name>
    <dbReference type="NCBI Taxonomy" id="2980104"/>
    <lineage>
        <taxon>Bacteria</taxon>
        <taxon>Pseudomonadati</taxon>
        <taxon>Bacteroidota</taxon>
        <taxon>Cytophagia</taxon>
        <taxon>Cytophagales</taxon>
        <taxon>Reichenbachiellaceae</taxon>
        <taxon>Reichenbachiella</taxon>
    </lineage>
</organism>
<dbReference type="Pfam" id="PF17269">
    <property type="entry name" value="DUF5335"/>
    <property type="match status" value="1"/>
</dbReference>
<reference evidence="1 2" key="1">
    <citation type="submission" date="2022-10" db="EMBL/GenBank/DDBJ databases">
        <title>Comparative genomics and taxonomic characterization of three novel marine species of genus Reichenbachiella exhibiting antioxidant and polysaccharide degradation activities.</title>
        <authorList>
            <person name="Muhammad N."/>
            <person name="Lee Y.-J."/>
            <person name="Ko J."/>
            <person name="Kim S.-G."/>
        </authorList>
    </citation>
    <scope>NUCLEOTIDE SEQUENCE [LARGE SCALE GENOMIC DNA]</scope>
    <source>
        <strain evidence="1 2">ABR2-5</strain>
    </source>
</reference>
<name>A0ABT3CRZ5_9BACT</name>
<sequence>MSIRKQLDNASWQDRLQSITSGNSGRTAAIAAEGTTLVEQKNFISIGYDPIGKGNDIFISLADYDHKVFAPVELFIEEDEKGRLLTVEIIDQNSQSNYLRFM</sequence>
<dbReference type="InterPro" id="IPR035223">
    <property type="entry name" value="DUF5335"/>
</dbReference>
<evidence type="ECO:0000313" key="2">
    <source>
        <dbReference type="Proteomes" id="UP001300692"/>
    </source>
</evidence>